<dbReference type="STRING" id="1448308.A0A2T2P727"/>
<feature type="domain" description="NmrA-like" evidence="3">
    <location>
        <begin position="13"/>
        <end position="268"/>
    </location>
</feature>
<protein>
    <submittedName>
        <fullName evidence="4">NAD(P)-binding protein</fullName>
    </submittedName>
</protein>
<dbReference type="OrthoDB" id="5283654at2759"/>
<evidence type="ECO:0000256" key="1">
    <source>
        <dbReference type="ARBA" id="ARBA00022857"/>
    </source>
</evidence>
<dbReference type="GO" id="GO:0016491">
    <property type="term" value="F:oxidoreductase activity"/>
    <property type="evidence" value="ECO:0007669"/>
    <property type="project" value="UniProtKB-KW"/>
</dbReference>
<keyword evidence="5" id="KW-1185">Reference proteome</keyword>
<proteinExistence type="predicted"/>
<dbReference type="Gene3D" id="3.90.25.10">
    <property type="entry name" value="UDP-galactose 4-epimerase, domain 1"/>
    <property type="match status" value="1"/>
</dbReference>
<dbReference type="AlphaFoldDB" id="A0A2T2P727"/>
<evidence type="ECO:0000313" key="5">
    <source>
        <dbReference type="Proteomes" id="UP000240883"/>
    </source>
</evidence>
<dbReference type="PANTHER" id="PTHR47706">
    <property type="entry name" value="NMRA-LIKE FAMILY PROTEIN"/>
    <property type="match status" value="1"/>
</dbReference>
<gene>
    <name evidence="4" type="ORF">BS50DRAFT_568928</name>
</gene>
<evidence type="ECO:0000313" key="4">
    <source>
        <dbReference type="EMBL" id="PSN73383.1"/>
    </source>
</evidence>
<sequence>MASTHNILLLGAGELGTAFLTQLSSLSATRITLGVRFPDKYSHLSSQNVTLKPLDLGAPSSELSEAFSHYDIIISATGFGQSPSTVLKLAEEILTAGKLRKARIERDGKTSTSDRLWFFPWQWGVDYDVIGDADGLMPLFGAQRSVRELLRSKAADHGVKWTVVSTGIFMSFLFEPFWGVVDRSREAGDGEIKVTALGDWEHGVSVTDVKDIARVLARIIQDEPADANDGVVYVAGDTVKYRELAEIVERASGMQVHREVWTKEVLKRELEADPDDGIKRYRVVFAGDGVSWPRNRTMNARLGINVVGVEEYARGLLGGK</sequence>
<dbReference type="Gene3D" id="3.40.50.720">
    <property type="entry name" value="NAD(P)-binding Rossmann-like Domain"/>
    <property type="match status" value="1"/>
</dbReference>
<dbReference type="InterPro" id="IPR008030">
    <property type="entry name" value="NmrA-like"/>
</dbReference>
<organism evidence="4 5">
    <name type="scientific">Corynespora cassiicola Philippines</name>
    <dbReference type="NCBI Taxonomy" id="1448308"/>
    <lineage>
        <taxon>Eukaryota</taxon>
        <taxon>Fungi</taxon>
        <taxon>Dikarya</taxon>
        <taxon>Ascomycota</taxon>
        <taxon>Pezizomycotina</taxon>
        <taxon>Dothideomycetes</taxon>
        <taxon>Pleosporomycetidae</taxon>
        <taxon>Pleosporales</taxon>
        <taxon>Corynesporascaceae</taxon>
        <taxon>Corynespora</taxon>
    </lineage>
</organism>
<dbReference type="InterPro" id="IPR051609">
    <property type="entry name" value="NmrA/Isoflavone_reductase-like"/>
</dbReference>
<keyword evidence="1" id="KW-0521">NADP</keyword>
<reference evidence="4 5" key="1">
    <citation type="journal article" date="2018" name="Front. Microbiol.">
        <title>Genome-Wide Analysis of Corynespora cassiicola Leaf Fall Disease Putative Effectors.</title>
        <authorList>
            <person name="Lopez D."/>
            <person name="Ribeiro S."/>
            <person name="Label P."/>
            <person name="Fumanal B."/>
            <person name="Venisse J.S."/>
            <person name="Kohler A."/>
            <person name="de Oliveira R.R."/>
            <person name="Labutti K."/>
            <person name="Lipzen A."/>
            <person name="Lail K."/>
            <person name="Bauer D."/>
            <person name="Ohm R.A."/>
            <person name="Barry K.W."/>
            <person name="Spatafora J."/>
            <person name="Grigoriev I.V."/>
            <person name="Martin F.M."/>
            <person name="Pujade-Renaud V."/>
        </authorList>
    </citation>
    <scope>NUCLEOTIDE SEQUENCE [LARGE SCALE GENOMIC DNA]</scope>
    <source>
        <strain evidence="4 5">Philippines</strain>
    </source>
</reference>
<keyword evidence="2" id="KW-0560">Oxidoreductase</keyword>
<dbReference type="Proteomes" id="UP000240883">
    <property type="component" value="Unassembled WGS sequence"/>
</dbReference>
<dbReference type="EMBL" id="KZ678129">
    <property type="protein sequence ID" value="PSN73383.1"/>
    <property type="molecule type" value="Genomic_DNA"/>
</dbReference>
<name>A0A2T2P727_CORCC</name>
<dbReference type="SUPFAM" id="SSF51735">
    <property type="entry name" value="NAD(P)-binding Rossmann-fold domains"/>
    <property type="match status" value="1"/>
</dbReference>
<dbReference type="InterPro" id="IPR036291">
    <property type="entry name" value="NAD(P)-bd_dom_sf"/>
</dbReference>
<dbReference type="Pfam" id="PF05368">
    <property type="entry name" value="NmrA"/>
    <property type="match status" value="1"/>
</dbReference>
<evidence type="ECO:0000259" key="3">
    <source>
        <dbReference type="Pfam" id="PF05368"/>
    </source>
</evidence>
<evidence type="ECO:0000256" key="2">
    <source>
        <dbReference type="ARBA" id="ARBA00023002"/>
    </source>
</evidence>
<accession>A0A2T2P727</accession>
<dbReference type="PANTHER" id="PTHR47706:SF6">
    <property type="entry name" value="NMRA-LIKE FAMILY PROTEIN (AFU_ORTHOLOGUE AFUA_6G00280)"/>
    <property type="match status" value="1"/>
</dbReference>